<dbReference type="OrthoDB" id="1135037at2"/>
<keyword evidence="3" id="KW-1185">Reference proteome</keyword>
<proteinExistence type="predicted"/>
<gene>
    <name evidence="2" type="ORF">DFQ11_101541</name>
</gene>
<feature type="transmembrane region" description="Helical" evidence="1">
    <location>
        <begin position="50"/>
        <end position="69"/>
    </location>
</feature>
<accession>A0A2V4XIH8</accession>
<reference evidence="2 3" key="1">
    <citation type="submission" date="2018-06" db="EMBL/GenBank/DDBJ databases">
        <title>Genomic Encyclopedia of Type Strains, Phase III (KMG-III): the genomes of soil and plant-associated and newly described type strains.</title>
        <authorList>
            <person name="Whitman W."/>
        </authorList>
    </citation>
    <scope>NUCLEOTIDE SEQUENCE [LARGE SCALE GENOMIC DNA]</scope>
    <source>
        <strain evidence="2 3">CECT 7945</strain>
    </source>
</reference>
<dbReference type="RefSeq" id="WP_110474059.1">
    <property type="nucleotide sequence ID" value="NZ_BMWQ01000001.1"/>
</dbReference>
<keyword evidence="1" id="KW-0812">Transmembrane</keyword>
<keyword evidence="1" id="KW-0472">Membrane</keyword>
<dbReference type="EMBL" id="QJTD01000001">
    <property type="protein sequence ID" value="PYE83110.1"/>
    <property type="molecule type" value="Genomic_DNA"/>
</dbReference>
<feature type="transmembrane region" description="Helical" evidence="1">
    <location>
        <begin position="125"/>
        <end position="144"/>
    </location>
</feature>
<evidence type="ECO:0008006" key="4">
    <source>
        <dbReference type="Google" id="ProtNLM"/>
    </source>
</evidence>
<dbReference type="AlphaFoldDB" id="A0A2V4XIH8"/>
<organism evidence="2 3">
    <name type="scientific">Winogradskyella epiphytica</name>
    <dbReference type="NCBI Taxonomy" id="262005"/>
    <lineage>
        <taxon>Bacteria</taxon>
        <taxon>Pseudomonadati</taxon>
        <taxon>Bacteroidota</taxon>
        <taxon>Flavobacteriia</taxon>
        <taxon>Flavobacteriales</taxon>
        <taxon>Flavobacteriaceae</taxon>
        <taxon>Winogradskyella</taxon>
    </lineage>
</organism>
<keyword evidence="1" id="KW-1133">Transmembrane helix</keyword>
<feature type="transmembrane region" description="Helical" evidence="1">
    <location>
        <begin position="96"/>
        <end position="113"/>
    </location>
</feature>
<feature type="transmembrane region" description="Helical" evidence="1">
    <location>
        <begin position="7"/>
        <end position="30"/>
    </location>
</feature>
<protein>
    <recommendedName>
        <fullName evidence="4">DUF2975 family protein</fullName>
    </recommendedName>
</protein>
<comment type="caution">
    <text evidence="2">The sequence shown here is derived from an EMBL/GenBank/DDBJ whole genome shotgun (WGS) entry which is preliminary data.</text>
</comment>
<name>A0A2V4XIH8_9FLAO</name>
<evidence type="ECO:0000313" key="2">
    <source>
        <dbReference type="EMBL" id="PYE83110.1"/>
    </source>
</evidence>
<evidence type="ECO:0000313" key="3">
    <source>
        <dbReference type="Proteomes" id="UP000248054"/>
    </source>
</evidence>
<dbReference type="Proteomes" id="UP000248054">
    <property type="component" value="Unassembled WGS sequence"/>
</dbReference>
<evidence type="ECO:0000256" key="1">
    <source>
        <dbReference type="SAM" id="Phobius"/>
    </source>
</evidence>
<sequence>MKRIKYLNVFVIMLIIIYLLYFIGNIAVVFLTDIMEPYGALSKGFLFGNYTQYIVTVLPVFTFLGLLFVKKGLSTIIKEGFFNLKSGMQFKTGGKLFLVSGLLSFLFDFSILYDSKSFNLLGNLGQDFLLMVIGFSLYIVADILQNGSLIQQENDLTI</sequence>